<evidence type="ECO:0000256" key="11">
    <source>
        <dbReference type="ARBA" id="ARBA00022918"/>
    </source>
</evidence>
<evidence type="ECO:0000256" key="3">
    <source>
        <dbReference type="ARBA" id="ARBA00022695"/>
    </source>
</evidence>
<dbReference type="GO" id="GO:0006508">
    <property type="term" value="P:proteolysis"/>
    <property type="evidence" value="ECO:0007669"/>
    <property type="project" value="UniProtKB-KW"/>
</dbReference>
<evidence type="ECO:0000256" key="4">
    <source>
        <dbReference type="ARBA" id="ARBA00022722"/>
    </source>
</evidence>
<keyword evidence="4" id="KW-0540">Nuclease</keyword>
<dbReference type="InterPro" id="IPR016197">
    <property type="entry name" value="Chromo-like_dom_sf"/>
</dbReference>
<evidence type="ECO:0000256" key="15">
    <source>
        <dbReference type="SAM" id="MobiDB-lite"/>
    </source>
</evidence>
<dbReference type="InterPro" id="IPR050951">
    <property type="entry name" value="Retrovirus_Pol_polyprotein"/>
</dbReference>
<dbReference type="CDD" id="cd00303">
    <property type="entry name" value="retropepsin_like"/>
    <property type="match status" value="1"/>
</dbReference>
<keyword evidence="6" id="KW-0064">Aspartyl protease</keyword>
<evidence type="ECO:0000256" key="5">
    <source>
        <dbReference type="ARBA" id="ARBA00022723"/>
    </source>
</evidence>
<evidence type="ECO:0000313" key="17">
    <source>
        <dbReference type="EMBL" id="OMO86567.1"/>
    </source>
</evidence>
<keyword evidence="7" id="KW-0255">Endonuclease</keyword>
<dbReference type="FunFam" id="3.30.70.270:FF:000003">
    <property type="entry name" value="Transposon Ty3-G Gag-Pol polyprotein"/>
    <property type="match status" value="1"/>
</dbReference>
<feature type="compositionally biased region" description="Pro residues" evidence="15">
    <location>
        <begin position="52"/>
        <end position="67"/>
    </location>
</feature>
<dbReference type="InterPro" id="IPR000477">
    <property type="entry name" value="RT_dom"/>
</dbReference>
<dbReference type="PANTHER" id="PTHR37984">
    <property type="entry name" value="PROTEIN CBG26694"/>
    <property type="match status" value="1"/>
</dbReference>
<dbReference type="InterPro" id="IPR012337">
    <property type="entry name" value="RNaseH-like_sf"/>
</dbReference>
<gene>
    <name evidence="17" type="ORF">CCACVL1_09550</name>
</gene>
<dbReference type="EMBL" id="AWWV01009436">
    <property type="protein sequence ID" value="OMO86567.1"/>
    <property type="molecule type" value="Genomic_DNA"/>
</dbReference>
<keyword evidence="18" id="KW-1185">Reference proteome</keyword>
<evidence type="ECO:0000256" key="8">
    <source>
        <dbReference type="ARBA" id="ARBA00022801"/>
    </source>
</evidence>
<keyword evidence="1" id="KW-0645">Protease</keyword>
<dbReference type="Gene3D" id="3.10.10.10">
    <property type="entry name" value="HIV Type 1 Reverse Transcriptase, subunit A, domain 1"/>
    <property type="match status" value="1"/>
</dbReference>
<dbReference type="InterPro" id="IPR056924">
    <property type="entry name" value="SH3_Tf2-1"/>
</dbReference>
<name>A0A1R3IVG2_COCAP</name>
<evidence type="ECO:0000256" key="14">
    <source>
        <dbReference type="ARBA" id="ARBA00023172"/>
    </source>
</evidence>
<keyword evidence="12" id="KW-0239">DNA-directed DNA polymerase</keyword>
<dbReference type="GO" id="GO:0003964">
    <property type="term" value="F:RNA-directed DNA polymerase activity"/>
    <property type="evidence" value="ECO:0007669"/>
    <property type="project" value="UniProtKB-KW"/>
</dbReference>
<dbReference type="InterPro" id="IPR021109">
    <property type="entry name" value="Peptidase_aspartic_dom_sf"/>
</dbReference>
<keyword evidence="10" id="KW-0229">DNA integration</keyword>
<dbReference type="Pfam" id="PF17921">
    <property type="entry name" value="Integrase_H2C2"/>
    <property type="match status" value="1"/>
</dbReference>
<evidence type="ECO:0000256" key="2">
    <source>
        <dbReference type="ARBA" id="ARBA00022679"/>
    </source>
</evidence>
<dbReference type="InterPro" id="IPR001584">
    <property type="entry name" value="Integrase_cat-core"/>
</dbReference>
<dbReference type="Pfam" id="PF00078">
    <property type="entry name" value="RVT_1"/>
    <property type="match status" value="1"/>
</dbReference>
<comment type="caution">
    <text evidence="17">The sequence shown here is derived from an EMBL/GenBank/DDBJ whole genome shotgun (WGS) entry which is preliminary data.</text>
</comment>
<dbReference type="GO" id="GO:0004519">
    <property type="term" value="F:endonuclease activity"/>
    <property type="evidence" value="ECO:0007669"/>
    <property type="project" value="UniProtKB-KW"/>
</dbReference>
<dbReference type="SUPFAM" id="SSF56672">
    <property type="entry name" value="DNA/RNA polymerases"/>
    <property type="match status" value="1"/>
</dbReference>
<dbReference type="Gene3D" id="3.30.70.270">
    <property type="match status" value="2"/>
</dbReference>
<evidence type="ECO:0000256" key="13">
    <source>
        <dbReference type="ARBA" id="ARBA00023125"/>
    </source>
</evidence>
<dbReference type="Proteomes" id="UP000188268">
    <property type="component" value="Unassembled WGS sequence"/>
</dbReference>
<feature type="domain" description="Integrase catalytic" evidence="16">
    <location>
        <begin position="986"/>
        <end position="1151"/>
    </location>
</feature>
<evidence type="ECO:0000256" key="7">
    <source>
        <dbReference type="ARBA" id="ARBA00022759"/>
    </source>
</evidence>
<dbReference type="GO" id="GO:0015074">
    <property type="term" value="P:DNA integration"/>
    <property type="evidence" value="ECO:0007669"/>
    <property type="project" value="UniProtKB-KW"/>
</dbReference>
<dbReference type="OrthoDB" id="1749844at2759"/>
<keyword evidence="5" id="KW-0479">Metal-binding</keyword>
<keyword evidence="8" id="KW-0378">Hydrolase</keyword>
<dbReference type="OMA" id="CHAYLTT"/>
<dbReference type="GO" id="GO:0006310">
    <property type="term" value="P:DNA recombination"/>
    <property type="evidence" value="ECO:0007669"/>
    <property type="project" value="UniProtKB-KW"/>
</dbReference>
<evidence type="ECO:0000313" key="18">
    <source>
        <dbReference type="Proteomes" id="UP000188268"/>
    </source>
</evidence>
<dbReference type="SUPFAM" id="SSF50630">
    <property type="entry name" value="Acid proteases"/>
    <property type="match status" value="1"/>
</dbReference>
<dbReference type="CDD" id="cd01647">
    <property type="entry name" value="RT_LTR"/>
    <property type="match status" value="1"/>
</dbReference>
<dbReference type="GO" id="GO:0003677">
    <property type="term" value="F:DNA binding"/>
    <property type="evidence" value="ECO:0007669"/>
    <property type="project" value="UniProtKB-KW"/>
</dbReference>
<feature type="region of interest" description="Disordered" evidence="15">
    <location>
        <begin position="1"/>
        <end position="71"/>
    </location>
</feature>
<dbReference type="InterPro" id="IPR041588">
    <property type="entry name" value="Integrase_H2C2"/>
</dbReference>
<dbReference type="SUPFAM" id="SSF54160">
    <property type="entry name" value="Chromo domain-like"/>
    <property type="match status" value="1"/>
</dbReference>
<accession>A0A1R3IVG2</accession>
<dbReference type="STRING" id="210143.A0A1R3IVG2"/>
<keyword evidence="14" id="KW-0233">DNA recombination</keyword>
<dbReference type="Pfam" id="PF24626">
    <property type="entry name" value="SH3_Tf2-1"/>
    <property type="match status" value="1"/>
</dbReference>
<dbReference type="Gene3D" id="1.10.340.70">
    <property type="match status" value="1"/>
</dbReference>
<dbReference type="SUPFAM" id="SSF53098">
    <property type="entry name" value="Ribonuclease H-like"/>
    <property type="match status" value="1"/>
</dbReference>
<sequence>MPPRKAAGRGRGRGRGRPPLQRVPPLLHANPEEESSVHSTPSEDNGGNDDLPSPPQGQQVPPPPCPPYDAFMDWQQRYGAQVPPFGAQVPPYGAAQPSAGFGYQFPPPPTNFTSGTAFGGPTPLSKILKEVRNLGVDTFVGTKDAIKAKDWLDSVTSAFEDMNLVEPQRVKIASRLLDEEAKAWWVSVKDRTQGGVTWEMFVSEFHKEYNSRNMPTGCLTEELLRTRFASGLNVELQSSIASLITDESRIVPYNHLVDTAKQAELVAEAARKTKQKSGFSVEFLRERARDMIQTLHLSHHRKRAVVQTPLVGRRLVALLVPHKPLVLASPLRGLATIINLQRKEMFDHLRKDCPRVQGTQSQAGQGGRIFNTRQHTIAAHIASDRGISESGSNTRGRVQTRLYTMTRTVVLFRNYARALIDTGSEHSYVSYGFAQYANVPLSPLIPQLIVQTPFLESLLKTNVFKDCDLLVGNVVFEADLIPLEIYDFDVILGMDWLSRHGAQIDCQTKTLMLKKPDYPVIEFPGELNVLKTRLISAVKARKLISKGCLTFLAHVKDLSLPSEDCSNIPVVNEFFDVFPDELPGLPPDREFDFAIDVVPGTNPISIPPYRMAPAELRELKIQLQELLDKGFIRPTAFMDLMNRIFNPYLDKFVIVFIDDILVYSANEYEHAQHLRIVLQILREHRLYAKLSKCEFWLTQVAFLGHIVSKDGICVDPAKIEAILNWESPRTVTEIRSFLGLAGYYRRFVEGFSLIAAPLTRLTRKGVPFEGYVVYSDASQQGLGCVLMQDDKKELNLRQRRWLELIKDYDLVIDYHPGKANVVADALSRKSSTTLARINSYLPQLVGIRSVGANLIGGYQGTLLARFEVRPTLVDQVRDSQEVDEKLSAELEKLYLGMPSEYSLRDDGVLQKLGRVCVPDNEELKQAVLEEAHSSAYALHPGSTKMYRTIRESYWWSGMKKDIAEFVSRCLVCQQVKAEHQKPAGTLQPLPIPEWKWEHITMDFISGLPRTRHGHDAIWVIVDRLTKSAHFLPVRITFSTERLARLYVAEIVRLHGVPVSIVSDRDPRFTSRFWPKLQYAMGTRLKFSTAFHPQTNGQSERTIQTLEDMFRACILEFQGSWDDYVALAEFAYNNSYQASIGMAPYEVLYGRNCRTPVCWDEVGERKLFNIELIDDMVEKVKMIRDRLKVAQDRQKSYADHRRRDLEFRVGDAVFLKVSPWKGVIRFRKGGKLAPRYIGPFEIVERIGPVAYRLNLPSELGRIHDVFHVSMLRKYVPDPSHFLQALPVELDEKLNFEVQPVEILDRQMKNLRNKQVSIVKVLWRSQAVEEMTWEPEEAMRKQYPHLFGY</sequence>
<evidence type="ECO:0000256" key="9">
    <source>
        <dbReference type="ARBA" id="ARBA00022842"/>
    </source>
</evidence>
<dbReference type="PANTHER" id="PTHR37984:SF5">
    <property type="entry name" value="PROTEIN NYNRIN-LIKE"/>
    <property type="match status" value="1"/>
</dbReference>
<dbReference type="Gene3D" id="2.40.70.10">
    <property type="entry name" value="Acid Proteases"/>
    <property type="match status" value="1"/>
</dbReference>
<keyword evidence="13" id="KW-0238">DNA-binding</keyword>
<dbReference type="InterPro" id="IPR043502">
    <property type="entry name" value="DNA/RNA_pol_sf"/>
</dbReference>
<dbReference type="GO" id="GO:0046872">
    <property type="term" value="F:metal ion binding"/>
    <property type="evidence" value="ECO:0007669"/>
    <property type="project" value="UniProtKB-KW"/>
</dbReference>
<dbReference type="Gramene" id="OMO86567">
    <property type="protein sequence ID" value="OMO86567"/>
    <property type="gene ID" value="CCACVL1_09550"/>
</dbReference>
<keyword evidence="11 17" id="KW-0695">RNA-directed DNA polymerase</keyword>
<keyword evidence="9" id="KW-0460">Magnesium</keyword>
<dbReference type="FunFam" id="1.10.340.70:FF:000001">
    <property type="entry name" value="Retrovirus-related Pol polyprotein from transposon gypsy-like Protein"/>
    <property type="match status" value="1"/>
</dbReference>
<dbReference type="GO" id="GO:0004190">
    <property type="term" value="F:aspartic-type endopeptidase activity"/>
    <property type="evidence" value="ECO:0007669"/>
    <property type="project" value="UniProtKB-KW"/>
</dbReference>
<evidence type="ECO:0000256" key="10">
    <source>
        <dbReference type="ARBA" id="ARBA00022908"/>
    </source>
</evidence>
<dbReference type="PROSITE" id="PS50994">
    <property type="entry name" value="INTEGRASE"/>
    <property type="match status" value="1"/>
</dbReference>
<dbReference type="Gene3D" id="3.30.420.10">
    <property type="entry name" value="Ribonuclease H-like superfamily/Ribonuclease H"/>
    <property type="match status" value="1"/>
</dbReference>
<evidence type="ECO:0000256" key="1">
    <source>
        <dbReference type="ARBA" id="ARBA00022670"/>
    </source>
</evidence>
<evidence type="ECO:0000259" key="16">
    <source>
        <dbReference type="PROSITE" id="PS50994"/>
    </source>
</evidence>
<dbReference type="InterPro" id="IPR036397">
    <property type="entry name" value="RNaseH_sf"/>
</dbReference>
<protein>
    <submittedName>
        <fullName evidence="17">Reverse transcriptase</fullName>
    </submittedName>
</protein>
<feature type="compositionally biased region" description="Basic residues" evidence="15">
    <location>
        <begin position="1"/>
        <end position="16"/>
    </location>
</feature>
<keyword evidence="3" id="KW-0548">Nucleotidyltransferase</keyword>
<evidence type="ECO:0000256" key="6">
    <source>
        <dbReference type="ARBA" id="ARBA00022750"/>
    </source>
</evidence>
<dbReference type="Pfam" id="PF08284">
    <property type="entry name" value="RVP_2"/>
    <property type="match status" value="1"/>
</dbReference>
<dbReference type="GO" id="GO:0003887">
    <property type="term" value="F:DNA-directed DNA polymerase activity"/>
    <property type="evidence" value="ECO:0007669"/>
    <property type="project" value="UniProtKB-KW"/>
</dbReference>
<reference evidence="17 18" key="1">
    <citation type="submission" date="2013-09" db="EMBL/GenBank/DDBJ databases">
        <title>Corchorus capsularis genome sequencing.</title>
        <authorList>
            <person name="Alam M."/>
            <person name="Haque M.S."/>
            <person name="Islam M.S."/>
            <person name="Emdad E.M."/>
            <person name="Islam M.M."/>
            <person name="Ahmed B."/>
            <person name="Halim A."/>
            <person name="Hossen Q.M.M."/>
            <person name="Hossain M.Z."/>
            <person name="Ahmed R."/>
            <person name="Khan M.M."/>
            <person name="Islam R."/>
            <person name="Rashid M.M."/>
            <person name="Khan S.A."/>
            <person name="Rahman M.S."/>
            <person name="Alam M."/>
        </authorList>
    </citation>
    <scope>NUCLEOTIDE SEQUENCE [LARGE SCALE GENOMIC DNA]</scope>
    <source>
        <strain evidence="18">cv. CVL-1</strain>
        <tissue evidence="17">Whole seedling</tissue>
    </source>
</reference>
<organism evidence="17 18">
    <name type="scientific">Corchorus capsularis</name>
    <name type="common">Jute</name>
    <dbReference type="NCBI Taxonomy" id="210143"/>
    <lineage>
        <taxon>Eukaryota</taxon>
        <taxon>Viridiplantae</taxon>
        <taxon>Streptophyta</taxon>
        <taxon>Embryophyta</taxon>
        <taxon>Tracheophyta</taxon>
        <taxon>Spermatophyta</taxon>
        <taxon>Magnoliopsida</taxon>
        <taxon>eudicotyledons</taxon>
        <taxon>Gunneridae</taxon>
        <taxon>Pentapetalae</taxon>
        <taxon>rosids</taxon>
        <taxon>malvids</taxon>
        <taxon>Malvales</taxon>
        <taxon>Malvaceae</taxon>
        <taxon>Grewioideae</taxon>
        <taxon>Apeibeae</taxon>
        <taxon>Corchorus</taxon>
    </lineage>
</organism>
<keyword evidence="2" id="KW-0808">Transferase</keyword>
<evidence type="ECO:0000256" key="12">
    <source>
        <dbReference type="ARBA" id="ARBA00022932"/>
    </source>
</evidence>
<dbReference type="InterPro" id="IPR043128">
    <property type="entry name" value="Rev_trsase/Diguanyl_cyclase"/>
</dbReference>
<proteinExistence type="predicted"/>